<keyword evidence="2" id="KW-1185">Reference proteome</keyword>
<protein>
    <submittedName>
        <fullName evidence="1">Uncharacterized protein</fullName>
    </submittedName>
</protein>
<comment type="caution">
    <text evidence="1">The sequence shown here is derived from an EMBL/GenBank/DDBJ whole genome shotgun (WGS) entry which is preliminary data.</text>
</comment>
<gene>
    <name evidence="1" type="ORF">H6G06_19555</name>
</gene>
<dbReference type="EMBL" id="JACJQU010000014">
    <property type="protein sequence ID" value="MBD2295609.1"/>
    <property type="molecule type" value="Genomic_DNA"/>
</dbReference>
<evidence type="ECO:0000313" key="1">
    <source>
        <dbReference type="EMBL" id="MBD2295609.1"/>
    </source>
</evidence>
<proteinExistence type="predicted"/>
<accession>A0A927A2C4</accession>
<reference evidence="2" key="1">
    <citation type="journal article" date="2020" name="ISME J.">
        <title>Comparative genomics reveals insights into cyanobacterial evolution and habitat adaptation.</title>
        <authorList>
            <person name="Chen M.Y."/>
            <person name="Teng W.K."/>
            <person name="Zhao L."/>
            <person name="Hu C.X."/>
            <person name="Zhou Y.K."/>
            <person name="Han B.P."/>
            <person name="Song L.R."/>
            <person name="Shu W.S."/>
        </authorList>
    </citation>
    <scope>NUCLEOTIDE SEQUENCE [LARGE SCALE GENOMIC DNA]</scope>
    <source>
        <strain evidence="2">FACHB-251</strain>
    </source>
</reference>
<evidence type="ECO:0000313" key="2">
    <source>
        <dbReference type="Proteomes" id="UP000662185"/>
    </source>
</evidence>
<dbReference type="AlphaFoldDB" id="A0A927A2C4"/>
<dbReference type="Proteomes" id="UP000662185">
    <property type="component" value="Unassembled WGS sequence"/>
</dbReference>
<organism evidence="1 2">
    <name type="scientific">Anabaena sphaerica FACHB-251</name>
    <dbReference type="NCBI Taxonomy" id="2692883"/>
    <lineage>
        <taxon>Bacteria</taxon>
        <taxon>Bacillati</taxon>
        <taxon>Cyanobacteriota</taxon>
        <taxon>Cyanophyceae</taxon>
        <taxon>Nostocales</taxon>
        <taxon>Nostocaceae</taxon>
        <taxon>Anabaena</taxon>
    </lineage>
</organism>
<name>A0A927A2C4_9NOST</name>
<sequence length="47" mass="5772">MITGNKEVKLEFNFPQDEMSEWWVLFNILHYNEKLSYWTVSFGRNQT</sequence>